<evidence type="ECO:0000313" key="2">
    <source>
        <dbReference type="EMBL" id="CAH2232111.1"/>
    </source>
</evidence>
<organism evidence="2 3">
    <name type="scientific">Pararge aegeria aegeria</name>
    <dbReference type="NCBI Taxonomy" id="348720"/>
    <lineage>
        <taxon>Eukaryota</taxon>
        <taxon>Metazoa</taxon>
        <taxon>Ecdysozoa</taxon>
        <taxon>Arthropoda</taxon>
        <taxon>Hexapoda</taxon>
        <taxon>Insecta</taxon>
        <taxon>Pterygota</taxon>
        <taxon>Neoptera</taxon>
        <taxon>Endopterygota</taxon>
        <taxon>Lepidoptera</taxon>
        <taxon>Glossata</taxon>
        <taxon>Ditrysia</taxon>
        <taxon>Papilionoidea</taxon>
        <taxon>Nymphalidae</taxon>
        <taxon>Satyrinae</taxon>
        <taxon>Satyrini</taxon>
        <taxon>Parargina</taxon>
        <taxon>Pararge</taxon>
    </lineage>
</organism>
<reference evidence="2" key="1">
    <citation type="submission" date="2022-03" db="EMBL/GenBank/DDBJ databases">
        <authorList>
            <person name="Lindestad O."/>
        </authorList>
    </citation>
    <scope>NUCLEOTIDE SEQUENCE</scope>
</reference>
<comment type="caution">
    <text evidence="2">The sequence shown here is derived from an EMBL/GenBank/DDBJ whole genome shotgun (WGS) entry which is preliminary data.</text>
</comment>
<name>A0A8S4R7N2_9NEOP</name>
<evidence type="ECO:0000313" key="3">
    <source>
        <dbReference type="Proteomes" id="UP000838756"/>
    </source>
</evidence>
<dbReference type="Pfam" id="PF13843">
    <property type="entry name" value="DDE_Tnp_1_7"/>
    <property type="match status" value="1"/>
</dbReference>
<dbReference type="Proteomes" id="UP000838756">
    <property type="component" value="Unassembled WGS sequence"/>
</dbReference>
<accession>A0A8S4R7N2</accession>
<sequence>MEDFEDIEITQDMLTQIENIEINLLDKSLNLSSDDEESIQPSRSRCARRLRIPSSSEGSDAEIGRAIQDLETCSSSNWTTPKGNQRNIIPFTECCGMPASIRTSMINKSPADFYALLVTDNILEHIVKCTNAFAITKITHTTALKNARIRSWSETNLDEMKHFFCLILYMGLVKLPKIADYWSKDEIMGQNFPRTVMARNRFELLLQMIHFSQDDENNKSDRLHRVKHLLDVMNDNFKSNYIPGQDICIDESMVPFRGRLVFRQYNKQKRHKYGIKLFKLCTLPGYTYRINIYAGKQHEHINVTPQRVVMNLCQDLLNKGHCIYTDNWYTSVGLARELLKNETHLIGTLRKNRKHFPKVVVTTKLKKGQFIARESDDGITVLRWRDKRDVLVLSTKHSTRFVSVTKHNKTIMKPSIVVDYNKAKGAVDLSDQMAAYQTPLRKTVKWYKKIAFDLILNIAIVNALVLYKTVTNKHIPIVDLRKEILKSFLAKSSTSTTPSERTIRKKHILQKKEGPSLKVRRMCVVCYKNNVITFGRALARNKTKKVPTFCDTCVDKPFLCVECFANVHA</sequence>
<dbReference type="PANTHER" id="PTHR46599">
    <property type="entry name" value="PIGGYBAC TRANSPOSABLE ELEMENT-DERIVED PROTEIN 4"/>
    <property type="match status" value="1"/>
</dbReference>
<dbReference type="OrthoDB" id="5876240at2759"/>
<dbReference type="EMBL" id="CAKXAJ010024867">
    <property type="protein sequence ID" value="CAH2232111.1"/>
    <property type="molecule type" value="Genomic_DNA"/>
</dbReference>
<evidence type="ECO:0000259" key="1">
    <source>
        <dbReference type="Pfam" id="PF13843"/>
    </source>
</evidence>
<gene>
    <name evidence="2" type="primary">jg20789</name>
    <name evidence="2" type="ORF">PAEG_LOCUS10429</name>
</gene>
<keyword evidence="3" id="KW-1185">Reference proteome</keyword>
<dbReference type="AlphaFoldDB" id="A0A8S4R7N2"/>
<dbReference type="PANTHER" id="PTHR46599:SF3">
    <property type="entry name" value="PIGGYBAC TRANSPOSABLE ELEMENT-DERIVED PROTEIN 4"/>
    <property type="match status" value="1"/>
</dbReference>
<feature type="domain" description="PiggyBac transposable element-derived protein" evidence="1">
    <location>
        <begin position="109"/>
        <end position="463"/>
    </location>
</feature>
<protein>
    <submittedName>
        <fullName evidence="2">Jg20789 protein</fullName>
    </submittedName>
</protein>
<dbReference type="InterPro" id="IPR029526">
    <property type="entry name" value="PGBD"/>
</dbReference>
<proteinExistence type="predicted"/>